<accession>A0A151AA47</accession>
<protein>
    <recommendedName>
        <fullName evidence="3">Pectate lyase superfamily protein</fullName>
    </recommendedName>
</protein>
<dbReference type="Gene3D" id="2.160.20.10">
    <property type="entry name" value="Single-stranded right-handed beta-helix, Pectin lyase-like"/>
    <property type="match status" value="1"/>
</dbReference>
<keyword evidence="2" id="KW-1185">Reference proteome</keyword>
<evidence type="ECO:0008006" key="3">
    <source>
        <dbReference type="Google" id="ProtNLM"/>
    </source>
</evidence>
<dbReference type="InterPro" id="IPR011050">
    <property type="entry name" value="Pectin_lyase_fold/virulence"/>
</dbReference>
<dbReference type="PATRIC" id="fig|1008153.3.peg.3651"/>
<gene>
    <name evidence="1" type="ORF">HAPAU_34660</name>
</gene>
<dbReference type="AlphaFoldDB" id="A0A151AA47"/>
<organism evidence="1 2">
    <name type="scientific">Halalkalicoccus paucihalophilus</name>
    <dbReference type="NCBI Taxonomy" id="1008153"/>
    <lineage>
        <taxon>Archaea</taxon>
        <taxon>Methanobacteriati</taxon>
        <taxon>Methanobacteriota</taxon>
        <taxon>Stenosarchaea group</taxon>
        <taxon>Halobacteria</taxon>
        <taxon>Halobacteriales</taxon>
        <taxon>Halococcaceae</taxon>
        <taxon>Halalkalicoccus</taxon>
    </lineage>
</organism>
<dbReference type="SUPFAM" id="SSF51126">
    <property type="entry name" value="Pectin lyase-like"/>
    <property type="match status" value="1"/>
</dbReference>
<dbReference type="EMBL" id="LTAZ01000013">
    <property type="protein sequence ID" value="KYH24483.1"/>
    <property type="molecule type" value="Genomic_DNA"/>
</dbReference>
<comment type="caution">
    <text evidence="1">The sequence shown here is derived from an EMBL/GenBank/DDBJ whole genome shotgun (WGS) entry which is preliminary data.</text>
</comment>
<reference evidence="1 2" key="1">
    <citation type="submission" date="2016-02" db="EMBL/GenBank/DDBJ databases">
        <title>Genome sequence of Halalkalicoccus paucihalophilus DSM 24557.</title>
        <authorList>
            <person name="Poehlein A."/>
            <person name="Daniel R."/>
        </authorList>
    </citation>
    <scope>NUCLEOTIDE SEQUENCE [LARGE SCALE GENOMIC DNA]</scope>
    <source>
        <strain evidence="1 2">DSM 24557</strain>
    </source>
</reference>
<evidence type="ECO:0000313" key="1">
    <source>
        <dbReference type="EMBL" id="KYH24483.1"/>
    </source>
</evidence>
<name>A0A151AA47_9EURY</name>
<evidence type="ECO:0000313" key="2">
    <source>
        <dbReference type="Proteomes" id="UP000075321"/>
    </source>
</evidence>
<dbReference type="Proteomes" id="UP000075321">
    <property type="component" value="Unassembled WGS sequence"/>
</dbReference>
<dbReference type="InterPro" id="IPR012334">
    <property type="entry name" value="Pectin_lyas_fold"/>
</dbReference>
<proteinExistence type="predicted"/>
<sequence>MTAAGIAGMGLLAGSGSANAAQNQRSRPWNRDVDAREHTLYDLGTLEMTGSEPITSFAGENLSVDDGVLNATASANDVINNVRYVDVEEGATAVQEAVDQADAEGHNKVVVYGDKGEWNRTIYLPSEFTFEILDGVTITSTMTAEDTEVFHGGAALITNDDHENGNHDITVRGGHIDFAGVDSDQDGIRWGPVWLHTVDNARFDSITVENVDWRYGMVFTDCTRSKMVDCLARNTGYDGITLRGTCRHVDVVRCSTYDNVNGPGIQAAPSIGEGGTGGHNLNFIDCRMDEHLAIHGVRGGITDVGIHGCSVRRIGIIQEVDGFRISDCDVDTIAFSAFTGEIRNGRVNSCTMAPRYADHDAQIPAAIVLWTWDDDLIENVSFSDCTARNLDTFVECRILAESSTVRYIDFTDCAFDVGTGDEPRAFIEHTSDGDQPSVGELSKVRIHSCKVWNADTAVLGPINGLRVRLSEFHDVGDLHDSNVTDLETHRNDWW</sequence>